<evidence type="ECO:0000256" key="6">
    <source>
        <dbReference type="ARBA" id="ARBA00022683"/>
    </source>
</evidence>
<dbReference type="GO" id="GO:0008982">
    <property type="term" value="F:protein-N(PI)-phosphohistidine-sugar phosphotransferase activity"/>
    <property type="evidence" value="ECO:0007669"/>
    <property type="project" value="InterPro"/>
</dbReference>
<dbReference type="InterPro" id="IPR036878">
    <property type="entry name" value="Glu_permease_IIB"/>
</dbReference>
<proteinExistence type="predicted"/>
<keyword evidence="3" id="KW-1003">Cell membrane</keyword>
<comment type="caution">
    <text evidence="13">The sequence shown here is derived from an EMBL/GenBank/DDBJ whole genome shotgun (WGS) entry which is preliminary data.</text>
</comment>
<evidence type="ECO:0000256" key="9">
    <source>
        <dbReference type="ARBA" id="ARBA00022989"/>
    </source>
</evidence>
<dbReference type="HOGENOM" id="CLU_012312_8_4_11"/>
<evidence type="ECO:0000313" key="14">
    <source>
        <dbReference type="Proteomes" id="UP000006075"/>
    </source>
</evidence>
<dbReference type="PROSITE" id="PS01035">
    <property type="entry name" value="PTS_EIIB_TYPE_1_CYS"/>
    <property type="match status" value="1"/>
</dbReference>
<dbReference type="InterPro" id="IPR001996">
    <property type="entry name" value="PTS_IIB_1"/>
</dbReference>
<organism evidence="13 14">
    <name type="scientific">Winkia neuii BV029A5</name>
    <dbReference type="NCBI Taxonomy" id="888439"/>
    <lineage>
        <taxon>Bacteria</taxon>
        <taxon>Bacillati</taxon>
        <taxon>Actinomycetota</taxon>
        <taxon>Actinomycetes</taxon>
        <taxon>Actinomycetales</taxon>
        <taxon>Actinomycetaceae</taxon>
        <taxon>Winkia</taxon>
    </lineage>
</organism>
<gene>
    <name evidence="13" type="ORF">HMPREF9240_00047</name>
</gene>
<dbReference type="SUPFAM" id="SSF55604">
    <property type="entry name" value="Glucose permease domain IIB"/>
    <property type="match status" value="1"/>
</dbReference>
<comment type="subcellular location">
    <subcellularLocation>
        <location evidence="1">Cell membrane</location>
        <topology evidence="1">Multi-pass membrane protein</topology>
    </subcellularLocation>
</comment>
<keyword evidence="10" id="KW-0472">Membrane</keyword>
<dbReference type="PANTHER" id="PTHR30009">
    <property type="entry name" value="CYTOCHROME C-TYPE SYNTHESIS PROTEIN AND PTS TRANSMEMBRANE COMPONENT"/>
    <property type="match status" value="1"/>
</dbReference>
<dbReference type="GO" id="GO:0090563">
    <property type="term" value="F:protein-phosphocysteine-sugar phosphotransferase activity"/>
    <property type="evidence" value="ECO:0007669"/>
    <property type="project" value="TreeGrafter"/>
</dbReference>
<dbReference type="CDD" id="cd00212">
    <property type="entry name" value="PTS_IIB_glc"/>
    <property type="match status" value="1"/>
</dbReference>
<evidence type="ECO:0000256" key="1">
    <source>
        <dbReference type="ARBA" id="ARBA00004651"/>
    </source>
</evidence>
<dbReference type="GO" id="GO:0009401">
    <property type="term" value="P:phosphoenolpyruvate-dependent sugar phosphotransferase system"/>
    <property type="evidence" value="ECO:0007669"/>
    <property type="project" value="UniProtKB-KW"/>
</dbReference>
<protein>
    <submittedName>
        <fullName evidence="13">PTS system, glucose-like IIB component</fullName>
    </submittedName>
</protein>
<feature type="domain" description="PTS EIIB type-1" evidence="12">
    <location>
        <begin position="11"/>
        <end position="88"/>
    </location>
</feature>
<dbReference type="PROSITE" id="PS51098">
    <property type="entry name" value="PTS_EIIB_TYPE_1"/>
    <property type="match status" value="1"/>
</dbReference>
<evidence type="ECO:0000256" key="5">
    <source>
        <dbReference type="ARBA" id="ARBA00022679"/>
    </source>
</evidence>
<keyword evidence="6" id="KW-0598">Phosphotransferase system</keyword>
<keyword evidence="14" id="KW-1185">Reference proteome</keyword>
<reference evidence="13 14" key="1">
    <citation type="submission" date="2012-07" db="EMBL/GenBank/DDBJ databases">
        <title>The Genome Sequence of Actinomyces neuii subsp. anitratus BVS029A5.</title>
        <authorList>
            <consortium name="The Broad Institute Genome Sequencing Platform"/>
            <person name="Earl A."/>
            <person name="Ward D."/>
            <person name="Feldgarden M."/>
            <person name="Gevers D."/>
            <person name="Saerens B."/>
            <person name="Vaneechoutte M."/>
            <person name="Walker B."/>
            <person name="Young S.K."/>
            <person name="Zeng Q."/>
            <person name="Gargeya S."/>
            <person name="Fitzgerald M."/>
            <person name="Haas B."/>
            <person name="Abouelleil A."/>
            <person name="Alvarado L."/>
            <person name="Arachchi H.M."/>
            <person name="Berlin A."/>
            <person name="Chapman S.B."/>
            <person name="Goldberg J."/>
            <person name="Griggs A."/>
            <person name="Gujja S."/>
            <person name="Hansen M."/>
            <person name="Howarth C."/>
            <person name="Imamovic A."/>
            <person name="Larimer J."/>
            <person name="McCowen C."/>
            <person name="Montmayeur A."/>
            <person name="Murphy C."/>
            <person name="Neiman D."/>
            <person name="Pearson M."/>
            <person name="Priest M."/>
            <person name="Roberts A."/>
            <person name="Saif S."/>
            <person name="Shea T."/>
            <person name="Sisk P."/>
            <person name="Sykes S."/>
            <person name="Wortman J."/>
            <person name="Nusbaum C."/>
            <person name="Birren B."/>
        </authorList>
    </citation>
    <scope>NUCLEOTIDE SEQUENCE [LARGE SCALE GENOMIC DNA]</scope>
    <source>
        <strain evidence="13 14">BVS029A5</strain>
    </source>
</reference>
<sequence>MTMIVMEGLKMEQAKKILEALGGDSNIVDMESCITRLRVEVADPTKVDQDALTESGAFGVVAVGSAIQVVVGPTADQVADQIAELRNK</sequence>
<dbReference type="FunFam" id="3.30.1360.60:FF:000001">
    <property type="entry name" value="PTS system glucose-specific IIBC component PtsG"/>
    <property type="match status" value="1"/>
</dbReference>
<dbReference type="Gene3D" id="3.30.1360.60">
    <property type="entry name" value="Glucose permease domain IIB"/>
    <property type="match status" value="1"/>
</dbReference>
<keyword evidence="5" id="KW-0808">Transferase</keyword>
<keyword evidence="4" id="KW-0762">Sugar transport</keyword>
<evidence type="ECO:0000256" key="4">
    <source>
        <dbReference type="ARBA" id="ARBA00022597"/>
    </source>
</evidence>
<evidence type="ECO:0000256" key="11">
    <source>
        <dbReference type="PROSITE-ProRule" id="PRU00421"/>
    </source>
</evidence>
<dbReference type="Pfam" id="PF00367">
    <property type="entry name" value="PTS_EIIB"/>
    <property type="match status" value="1"/>
</dbReference>
<keyword evidence="8" id="KW-0418">Kinase</keyword>
<dbReference type="eggNOG" id="COG1264">
    <property type="taxonomic scope" value="Bacteria"/>
</dbReference>
<name>K0Z819_9ACTO</name>
<evidence type="ECO:0000313" key="13">
    <source>
        <dbReference type="EMBL" id="EJZ88409.1"/>
    </source>
</evidence>
<evidence type="ECO:0000256" key="3">
    <source>
        <dbReference type="ARBA" id="ARBA00022475"/>
    </source>
</evidence>
<keyword evidence="9" id="KW-1133">Transmembrane helix</keyword>
<dbReference type="GO" id="GO:0016301">
    <property type="term" value="F:kinase activity"/>
    <property type="evidence" value="ECO:0007669"/>
    <property type="project" value="UniProtKB-KW"/>
</dbReference>
<dbReference type="InterPro" id="IPR018113">
    <property type="entry name" value="PTrfase_EIIB_Cys"/>
</dbReference>
<dbReference type="EMBL" id="AGWP01000001">
    <property type="protein sequence ID" value="EJZ88409.1"/>
    <property type="molecule type" value="Genomic_DNA"/>
</dbReference>
<dbReference type="NCBIfam" id="TIGR00826">
    <property type="entry name" value="EIIB_glc"/>
    <property type="match status" value="1"/>
</dbReference>
<evidence type="ECO:0000259" key="12">
    <source>
        <dbReference type="PROSITE" id="PS51098"/>
    </source>
</evidence>
<evidence type="ECO:0000256" key="10">
    <source>
        <dbReference type="ARBA" id="ARBA00023136"/>
    </source>
</evidence>
<dbReference type="Proteomes" id="UP000006075">
    <property type="component" value="Unassembled WGS sequence"/>
</dbReference>
<evidence type="ECO:0000256" key="7">
    <source>
        <dbReference type="ARBA" id="ARBA00022692"/>
    </source>
</evidence>
<evidence type="ECO:0000256" key="8">
    <source>
        <dbReference type="ARBA" id="ARBA00022777"/>
    </source>
</evidence>
<feature type="active site" description="Phosphocysteine intermediate; for EIIB activity" evidence="11">
    <location>
        <position position="33"/>
    </location>
</feature>
<dbReference type="AlphaFoldDB" id="K0Z819"/>
<keyword evidence="7" id="KW-0812">Transmembrane</keyword>
<dbReference type="InterPro" id="IPR050429">
    <property type="entry name" value="PTS_Glucose_EIICBA"/>
</dbReference>
<evidence type="ECO:0000256" key="2">
    <source>
        <dbReference type="ARBA" id="ARBA00022448"/>
    </source>
</evidence>
<dbReference type="PATRIC" id="fig|888439.3.peg.48"/>
<accession>K0Z819</accession>
<dbReference type="GO" id="GO:0005886">
    <property type="term" value="C:plasma membrane"/>
    <property type="evidence" value="ECO:0007669"/>
    <property type="project" value="UniProtKB-SubCell"/>
</dbReference>
<keyword evidence="2" id="KW-0813">Transport</keyword>